<evidence type="ECO:0000256" key="1">
    <source>
        <dbReference type="SAM" id="MobiDB-lite"/>
    </source>
</evidence>
<accession>A0AA40K9A2</accession>
<protein>
    <submittedName>
        <fullName evidence="2">Uncharacterized protein</fullName>
    </submittedName>
</protein>
<keyword evidence="3" id="KW-1185">Reference proteome</keyword>
<reference evidence="2" key="1">
    <citation type="submission" date="2023-06" db="EMBL/GenBank/DDBJ databases">
        <title>Genome-scale phylogeny and comparative genomics of the fungal order Sordariales.</title>
        <authorList>
            <consortium name="Lawrence Berkeley National Laboratory"/>
            <person name="Hensen N."/>
            <person name="Bonometti L."/>
            <person name="Westerberg I."/>
            <person name="Brannstrom I.O."/>
            <person name="Guillou S."/>
            <person name="Cros-Aarteil S."/>
            <person name="Calhoun S."/>
            <person name="Haridas S."/>
            <person name="Kuo A."/>
            <person name="Mondo S."/>
            <person name="Pangilinan J."/>
            <person name="Riley R."/>
            <person name="LaButti K."/>
            <person name="Andreopoulos B."/>
            <person name="Lipzen A."/>
            <person name="Chen C."/>
            <person name="Yanf M."/>
            <person name="Daum C."/>
            <person name="Ng V."/>
            <person name="Clum A."/>
            <person name="Steindorff A."/>
            <person name="Ohm R."/>
            <person name="Martin F."/>
            <person name="Silar P."/>
            <person name="Natvig D."/>
            <person name="Lalanne C."/>
            <person name="Gautier V."/>
            <person name="Ament-velasquez S.L."/>
            <person name="Kruys A."/>
            <person name="Hutchinson M.I."/>
            <person name="Powell A.J."/>
            <person name="Barry K."/>
            <person name="Miller A.N."/>
            <person name="Grigoriev I.V."/>
            <person name="Debuchy R."/>
            <person name="Gladieux P."/>
            <person name="Thoren M.H."/>
            <person name="Johannesson H."/>
        </authorList>
    </citation>
    <scope>NUCLEOTIDE SEQUENCE</scope>
    <source>
        <strain evidence="2">SMH3187-1</strain>
    </source>
</reference>
<feature type="region of interest" description="Disordered" evidence="1">
    <location>
        <begin position="128"/>
        <end position="170"/>
    </location>
</feature>
<proteinExistence type="predicted"/>
<sequence>MSTNSFPVVAAPQRGKIFVHAVPEDPPAALWDSLVFPDDPDPAIPPPPPLLPVLVETLRYSYDETRRRVLAVALQHLEGGLYDHLEKARPNWAAFPSSRNLCRLPGCPRYEGPRFDSPADLAKHLESGVHRATPPSPAAASSAASSPDRHPSQSSPESQTTGSVLGFADEDGDTLMTDPDCISICAVGSKLCTSGRHSPSEGWGDGKVKGETSSRNIRLQLGQVMVFFSAAAHALQPRSQLSSFGAICPAFDTTAHLGTTESSELVWRLANRPLSRLLVDVD</sequence>
<dbReference type="AlphaFoldDB" id="A0AA40K9A2"/>
<comment type="caution">
    <text evidence="2">The sequence shown here is derived from an EMBL/GenBank/DDBJ whole genome shotgun (WGS) entry which is preliminary data.</text>
</comment>
<name>A0AA40K9A2_9PEZI</name>
<evidence type="ECO:0000313" key="2">
    <source>
        <dbReference type="EMBL" id="KAK0750571.1"/>
    </source>
</evidence>
<dbReference type="Proteomes" id="UP001172155">
    <property type="component" value="Unassembled WGS sequence"/>
</dbReference>
<evidence type="ECO:0000313" key="3">
    <source>
        <dbReference type="Proteomes" id="UP001172155"/>
    </source>
</evidence>
<organism evidence="2 3">
    <name type="scientific">Schizothecium vesticola</name>
    <dbReference type="NCBI Taxonomy" id="314040"/>
    <lineage>
        <taxon>Eukaryota</taxon>
        <taxon>Fungi</taxon>
        <taxon>Dikarya</taxon>
        <taxon>Ascomycota</taxon>
        <taxon>Pezizomycotina</taxon>
        <taxon>Sordariomycetes</taxon>
        <taxon>Sordariomycetidae</taxon>
        <taxon>Sordariales</taxon>
        <taxon>Schizotheciaceae</taxon>
        <taxon>Schizothecium</taxon>
    </lineage>
</organism>
<feature type="compositionally biased region" description="Polar residues" evidence="1">
    <location>
        <begin position="152"/>
        <end position="163"/>
    </location>
</feature>
<dbReference type="EMBL" id="JAUKUD010000003">
    <property type="protein sequence ID" value="KAK0750571.1"/>
    <property type="molecule type" value="Genomic_DNA"/>
</dbReference>
<gene>
    <name evidence="2" type="ORF">B0T18DRAFT_488177</name>
</gene>